<comment type="cofactor">
    <cofactor evidence="8">
        <name>Mg(2+)</name>
        <dbReference type="ChEBI" id="CHEBI:18420"/>
    </cofactor>
</comment>
<dbReference type="Pfam" id="PF01926">
    <property type="entry name" value="MMR_HSR1"/>
    <property type="match status" value="1"/>
</dbReference>
<name>A0A0R2LCJ5_9LACO</name>
<feature type="binding site" evidence="7">
    <location>
        <begin position="244"/>
        <end position="248"/>
    </location>
    <ligand>
        <name>GTP</name>
        <dbReference type="ChEBI" id="CHEBI:37565"/>
    </ligand>
</feature>
<dbReference type="NCBIfam" id="TIGR03156">
    <property type="entry name" value="GTP_HflX"/>
    <property type="match status" value="1"/>
</dbReference>
<dbReference type="InterPro" id="IPR027417">
    <property type="entry name" value="P-loop_NTPase"/>
</dbReference>
<feature type="binding site" evidence="7">
    <location>
        <begin position="266"/>
        <end position="269"/>
    </location>
    <ligand>
        <name>GTP</name>
        <dbReference type="ChEBI" id="CHEBI:37565"/>
    </ligand>
</feature>
<dbReference type="InterPro" id="IPR016496">
    <property type="entry name" value="GTPase_HflX"/>
</dbReference>
<keyword evidence="5 6" id="KW-0342">GTP-binding</keyword>
<dbReference type="PIRSF" id="PIRSF006809">
    <property type="entry name" value="GTP-binding_hflX_prd"/>
    <property type="match status" value="1"/>
</dbReference>
<dbReference type="STRING" id="449659.IV66_GL000624"/>
<dbReference type="Proteomes" id="UP000051886">
    <property type="component" value="Unassembled WGS sequence"/>
</dbReference>
<dbReference type="InterPro" id="IPR042108">
    <property type="entry name" value="GTPase_HflX_N_sf"/>
</dbReference>
<feature type="coiled-coil region" evidence="9">
    <location>
        <begin position="172"/>
        <end position="202"/>
    </location>
</feature>
<evidence type="ECO:0000259" key="10">
    <source>
        <dbReference type="PROSITE" id="PS51705"/>
    </source>
</evidence>
<dbReference type="GO" id="GO:0005737">
    <property type="term" value="C:cytoplasm"/>
    <property type="evidence" value="ECO:0007669"/>
    <property type="project" value="UniProtKB-SubCell"/>
</dbReference>
<dbReference type="Gene3D" id="6.10.250.2860">
    <property type="match status" value="1"/>
</dbReference>
<dbReference type="PATRIC" id="fig|449659.4.peg.629"/>
<sequence length="430" mass="47856">MFMKMNGGKNMDGAILAGIDSGQENFEYTMNELAALTQAATIKPELTITQKLDKPVSATYFGSGKLNEIKNAATAKSAIDLIINDELTPTQLRNIEDQTNLTVIDRTALILEIFARRAHTREAKLQVQIASLQYRLPRLRTSSLNRFDQQTAGSGGGFTSRGSGETQMELNRRTIQNQINHLRHQLKEVEQEEQTKRKARDRSNLKTVALVGYTNAGKSTTMNGLLRLTGQDEEKQVFEKNMLFATLDTSVRKIQFADNKQILLSDTVGFVSSLPHQLVEAFKTTLSEAAQADLLIQVIDASDPHAKEMVKTTEKTLREIGVTGIPMIYAFNKADLEPQLSYPQIAGDQITFSAQDDESLKLLIKMIKKTLFADFETKTYLIPFDEGKYLEQLNSNASILNTDYLAKGTLITAEVSPATAGILQKFEYSN</sequence>
<dbReference type="InterPro" id="IPR032305">
    <property type="entry name" value="GTP-bd_M"/>
</dbReference>
<dbReference type="InterPro" id="IPR006073">
    <property type="entry name" value="GTP-bd"/>
</dbReference>
<evidence type="ECO:0000313" key="12">
    <source>
        <dbReference type="Proteomes" id="UP000051886"/>
    </source>
</evidence>
<feature type="domain" description="Hflx-type G" evidence="10">
    <location>
        <begin position="206"/>
        <end position="375"/>
    </location>
</feature>
<reference evidence="11 12" key="1">
    <citation type="journal article" date="2015" name="Genome Announc.">
        <title>Expanding the biotechnology potential of lactobacilli through comparative genomics of 213 strains and associated genera.</title>
        <authorList>
            <person name="Sun Z."/>
            <person name="Harris H.M."/>
            <person name="McCann A."/>
            <person name="Guo C."/>
            <person name="Argimon S."/>
            <person name="Zhang W."/>
            <person name="Yang X."/>
            <person name="Jeffery I.B."/>
            <person name="Cooney J.C."/>
            <person name="Kagawa T.F."/>
            <person name="Liu W."/>
            <person name="Song Y."/>
            <person name="Salvetti E."/>
            <person name="Wrobel A."/>
            <person name="Rasinkangas P."/>
            <person name="Parkhill J."/>
            <person name="Rea M.C."/>
            <person name="O'Sullivan O."/>
            <person name="Ritari J."/>
            <person name="Douillard F.P."/>
            <person name="Paul Ross R."/>
            <person name="Yang R."/>
            <person name="Briner A.E."/>
            <person name="Felis G.E."/>
            <person name="de Vos W.M."/>
            <person name="Barrangou R."/>
            <person name="Klaenhammer T.R."/>
            <person name="Caufield P.W."/>
            <person name="Cui Y."/>
            <person name="Zhang H."/>
            <person name="O'Toole P.W."/>
        </authorList>
    </citation>
    <scope>NUCLEOTIDE SEQUENCE [LARGE SCALE GENOMIC DNA]</scope>
    <source>
        <strain evidence="11 12">NBRC 103219</strain>
    </source>
</reference>
<dbReference type="Gene3D" id="3.40.50.300">
    <property type="entry name" value="P-loop containing nucleotide triphosphate hydrolases"/>
    <property type="match status" value="1"/>
</dbReference>
<keyword evidence="4 8" id="KW-0460">Magnesium</keyword>
<evidence type="ECO:0000256" key="6">
    <source>
        <dbReference type="HAMAP-Rule" id="MF_00900"/>
    </source>
</evidence>
<dbReference type="Pfam" id="PF16360">
    <property type="entry name" value="GTP-bdg_M"/>
    <property type="match status" value="1"/>
</dbReference>
<comment type="subcellular location">
    <subcellularLocation>
        <location evidence="6">Cytoplasm</location>
    </subcellularLocation>
    <text evidence="6">May associate with membranes.</text>
</comment>
<feature type="binding site" evidence="7">
    <location>
        <begin position="212"/>
        <end position="219"/>
    </location>
    <ligand>
        <name>GTP</name>
        <dbReference type="ChEBI" id="CHEBI:37565"/>
    </ligand>
</feature>
<feature type="binding site" evidence="8">
    <location>
        <position position="219"/>
    </location>
    <ligand>
        <name>Mg(2+)</name>
        <dbReference type="ChEBI" id="CHEBI:18420"/>
    </ligand>
</feature>
<keyword evidence="2 8" id="KW-0479">Metal-binding</keyword>
<dbReference type="EMBL" id="JQCN01000064">
    <property type="protein sequence ID" value="KRN96762.1"/>
    <property type="molecule type" value="Genomic_DNA"/>
</dbReference>
<protein>
    <recommendedName>
        <fullName evidence="6">GTPase HflX</fullName>
    </recommendedName>
    <alternativeName>
        <fullName evidence="6">GTP-binding protein HflX</fullName>
    </alternativeName>
</protein>
<dbReference type="InterPro" id="IPR030394">
    <property type="entry name" value="G_HFLX_dom"/>
</dbReference>
<accession>A0A0R2LCJ5</accession>
<keyword evidence="1 6" id="KW-0963">Cytoplasm</keyword>
<dbReference type="PANTHER" id="PTHR10229">
    <property type="entry name" value="GTP-BINDING PROTEIN HFLX"/>
    <property type="match status" value="1"/>
</dbReference>
<proteinExistence type="inferred from homology"/>
<dbReference type="GO" id="GO:0005525">
    <property type="term" value="F:GTP binding"/>
    <property type="evidence" value="ECO:0007669"/>
    <property type="project" value="UniProtKB-UniRule"/>
</dbReference>
<dbReference type="CDD" id="cd01878">
    <property type="entry name" value="HflX"/>
    <property type="match status" value="1"/>
</dbReference>
<feature type="binding site" evidence="7">
    <location>
        <begin position="332"/>
        <end position="335"/>
    </location>
    <ligand>
        <name>GTP</name>
        <dbReference type="ChEBI" id="CHEBI:37565"/>
    </ligand>
</feature>
<feature type="binding site" evidence="8">
    <location>
        <position position="246"/>
    </location>
    <ligand>
        <name>Mg(2+)</name>
        <dbReference type="ChEBI" id="CHEBI:18420"/>
    </ligand>
</feature>
<feature type="binding site" evidence="7">
    <location>
        <begin position="353"/>
        <end position="355"/>
    </location>
    <ligand>
        <name>GTP</name>
        <dbReference type="ChEBI" id="CHEBI:37565"/>
    </ligand>
</feature>
<dbReference type="AlphaFoldDB" id="A0A0R2LCJ5"/>
<keyword evidence="3 6" id="KW-0547">Nucleotide-binding</keyword>
<dbReference type="PROSITE" id="PS51705">
    <property type="entry name" value="G_HFLX"/>
    <property type="match status" value="1"/>
</dbReference>
<dbReference type="PANTHER" id="PTHR10229:SF4">
    <property type="entry name" value="GTPASE HFLX"/>
    <property type="match status" value="1"/>
</dbReference>
<gene>
    <name evidence="6" type="primary">hflX</name>
    <name evidence="11" type="ORF">IV66_GL000624</name>
</gene>
<evidence type="ECO:0000256" key="2">
    <source>
        <dbReference type="ARBA" id="ARBA00022723"/>
    </source>
</evidence>
<dbReference type="Gene3D" id="3.40.50.11060">
    <property type="entry name" value="GTPase HflX, N-terminal domain"/>
    <property type="match status" value="1"/>
</dbReference>
<comment type="function">
    <text evidence="6">GTPase that associates with the 50S ribosomal subunit and may have a role during protein synthesis or ribosome biogenesis.</text>
</comment>
<evidence type="ECO:0000313" key="11">
    <source>
        <dbReference type="EMBL" id="KRN96762.1"/>
    </source>
</evidence>
<evidence type="ECO:0000256" key="7">
    <source>
        <dbReference type="PIRSR" id="PIRSR006809-1"/>
    </source>
</evidence>
<evidence type="ECO:0000256" key="9">
    <source>
        <dbReference type="SAM" id="Coils"/>
    </source>
</evidence>
<dbReference type="GO" id="GO:0043022">
    <property type="term" value="F:ribosome binding"/>
    <property type="evidence" value="ECO:0007669"/>
    <property type="project" value="TreeGrafter"/>
</dbReference>
<comment type="subunit">
    <text evidence="6">Monomer. Associates with the 50S ribosomal subunit.</text>
</comment>
<dbReference type="Pfam" id="PF13167">
    <property type="entry name" value="GTP-bdg_N"/>
    <property type="match status" value="1"/>
</dbReference>
<keyword evidence="12" id="KW-1185">Reference proteome</keyword>
<keyword evidence="9" id="KW-0175">Coiled coil</keyword>
<dbReference type="FunFam" id="3.40.50.11060:FF:000001">
    <property type="entry name" value="GTPase HflX"/>
    <property type="match status" value="1"/>
</dbReference>
<comment type="caution">
    <text evidence="11">The sequence shown here is derived from an EMBL/GenBank/DDBJ whole genome shotgun (WGS) entry which is preliminary data.</text>
</comment>
<evidence type="ECO:0000256" key="8">
    <source>
        <dbReference type="PIRSR" id="PIRSR006809-2"/>
    </source>
</evidence>
<dbReference type="PRINTS" id="PR00326">
    <property type="entry name" value="GTP1OBG"/>
</dbReference>
<comment type="similarity">
    <text evidence="6">Belongs to the TRAFAC class OBG-HflX-like GTPase superfamily. HflX GTPase family.</text>
</comment>
<dbReference type="GO" id="GO:0046872">
    <property type="term" value="F:metal ion binding"/>
    <property type="evidence" value="ECO:0007669"/>
    <property type="project" value="UniProtKB-KW"/>
</dbReference>
<evidence type="ECO:0000256" key="5">
    <source>
        <dbReference type="ARBA" id="ARBA00023134"/>
    </source>
</evidence>
<dbReference type="InterPro" id="IPR025121">
    <property type="entry name" value="GTPase_HflX_N"/>
</dbReference>
<evidence type="ECO:0000256" key="4">
    <source>
        <dbReference type="ARBA" id="ARBA00022842"/>
    </source>
</evidence>
<dbReference type="GO" id="GO:0003924">
    <property type="term" value="F:GTPase activity"/>
    <property type="evidence" value="ECO:0007669"/>
    <property type="project" value="UniProtKB-UniRule"/>
</dbReference>
<dbReference type="HAMAP" id="MF_00900">
    <property type="entry name" value="GTPase_HflX"/>
    <property type="match status" value="1"/>
</dbReference>
<dbReference type="SUPFAM" id="SSF52540">
    <property type="entry name" value="P-loop containing nucleoside triphosphate hydrolases"/>
    <property type="match status" value="1"/>
</dbReference>
<evidence type="ECO:0000256" key="1">
    <source>
        <dbReference type="ARBA" id="ARBA00022490"/>
    </source>
</evidence>
<organism evidence="11 12">
    <name type="scientific">Ligilactobacillus pobuzihii</name>
    <dbReference type="NCBI Taxonomy" id="449659"/>
    <lineage>
        <taxon>Bacteria</taxon>
        <taxon>Bacillati</taxon>
        <taxon>Bacillota</taxon>
        <taxon>Bacilli</taxon>
        <taxon>Lactobacillales</taxon>
        <taxon>Lactobacillaceae</taxon>
        <taxon>Ligilactobacillus</taxon>
    </lineage>
</organism>
<evidence type="ECO:0000256" key="3">
    <source>
        <dbReference type="ARBA" id="ARBA00022741"/>
    </source>
</evidence>